<dbReference type="InterPro" id="IPR000473">
    <property type="entry name" value="Ribosomal_bL36"/>
</dbReference>
<reference evidence="8" key="1">
    <citation type="submission" date="2014-12" db="EMBL/GenBank/DDBJ databases">
        <title>Whole genome sequences of four Staphylococcus schleiferi canine isolates.</title>
        <authorList>
            <person name="Misic A.M."/>
            <person name="Cain C."/>
            <person name="Morris D.O."/>
            <person name="Rankin S."/>
            <person name="Beiting D."/>
        </authorList>
    </citation>
    <scope>NUCLEOTIDE SEQUENCE</scope>
    <source>
        <strain evidence="6">ASB11</strain>
        <strain evidence="7">ASB13</strain>
        <strain evidence="8">ASB9</strain>
    </source>
</reference>
<dbReference type="RefSeq" id="WP_006016749.1">
    <property type="nucleotide sequence ID" value="NZ_BSCV01000011.1"/>
</dbReference>
<dbReference type="HAMAP" id="MF_00251">
    <property type="entry name" value="Ribosomal_bL36"/>
    <property type="match status" value="1"/>
</dbReference>
<dbReference type="AlphaFoldDB" id="A0A0K2X819"/>
<evidence type="ECO:0000256" key="1">
    <source>
        <dbReference type="ARBA" id="ARBA00007645"/>
    </source>
</evidence>
<keyword evidence="3 4" id="KW-0687">Ribonucleoprotein</keyword>
<dbReference type="GeneID" id="82132185"/>
<evidence type="ECO:0000313" key="8">
    <source>
        <dbReference type="EMBL" id="CRF43515.1"/>
    </source>
</evidence>
<evidence type="ECO:0000256" key="5">
    <source>
        <dbReference type="RuleBase" id="RU000571"/>
    </source>
</evidence>
<proteinExistence type="inferred from homology"/>
<dbReference type="GO" id="GO:0006412">
    <property type="term" value="P:translation"/>
    <property type="evidence" value="ECO:0007669"/>
    <property type="project" value="UniProtKB-UniRule"/>
</dbReference>
<sequence>MKVRPSVKKMCDKCKVIKRRGVIRVICVTPKHKQRQG</sequence>
<dbReference type="Proteomes" id="UP000045175">
    <property type="component" value="Unassembled WGS sequence"/>
</dbReference>
<accession>A0A0K2X819</accession>
<evidence type="ECO:0000313" key="7">
    <source>
        <dbReference type="EMBL" id="CRF43210.1"/>
    </source>
</evidence>
<reference evidence="10 11" key="3">
    <citation type="submission" date="2014-12" db="EMBL/GenBank/DDBJ databases">
        <authorList>
            <person name="Jaenicke S."/>
        </authorList>
    </citation>
    <scope>NUCLEOTIDE SEQUENCE [LARGE SCALE GENOMIC DNA]</scope>
</reference>
<name>A0A0K2X819_9HELI</name>
<keyword evidence="9" id="KW-1185">Reference proteome</keyword>
<evidence type="ECO:0000313" key="11">
    <source>
        <dbReference type="Proteomes" id="UP000045175"/>
    </source>
</evidence>
<keyword evidence="2 4" id="KW-0689">Ribosomal protein</keyword>
<dbReference type="GO" id="GO:1990904">
    <property type="term" value="C:ribonucleoprotein complex"/>
    <property type="evidence" value="ECO:0007669"/>
    <property type="project" value="UniProtKB-KW"/>
</dbReference>
<organism evidence="8 10">
    <name type="scientific">Helicobacter ailurogastricus</name>
    <dbReference type="NCBI Taxonomy" id="1578720"/>
    <lineage>
        <taxon>Bacteria</taxon>
        <taxon>Pseudomonadati</taxon>
        <taxon>Campylobacterota</taxon>
        <taxon>Epsilonproteobacteria</taxon>
        <taxon>Campylobacterales</taxon>
        <taxon>Helicobacteraceae</taxon>
        <taxon>Helicobacter</taxon>
    </lineage>
</organism>
<evidence type="ECO:0000313" key="9">
    <source>
        <dbReference type="Proteomes" id="UP000038622"/>
    </source>
</evidence>
<dbReference type="GO" id="GO:0005840">
    <property type="term" value="C:ribosome"/>
    <property type="evidence" value="ECO:0007669"/>
    <property type="project" value="UniProtKB-KW"/>
</dbReference>
<evidence type="ECO:0000313" key="6">
    <source>
        <dbReference type="EMBL" id="CRF41436.1"/>
    </source>
</evidence>
<dbReference type="EMBL" id="CDML01000039">
    <property type="protein sequence ID" value="CRF41436.1"/>
    <property type="molecule type" value="Genomic_DNA"/>
</dbReference>
<dbReference type="GO" id="GO:0005737">
    <property type="term" value="C:cytoplasm"/>
    <property type="evidence" value="ECO:0007669"/>
    <property type="project" value="UniProtKB-ARBA"/>
</dbReference>
<dbReference type="PROSITE" id="PS00828">
    <property type="entry name" value="RIBOSOMAL_L36"/>
    <property type="match status" value="1"/>
</dbReference>
<dbReference type="NCBIfam" id="TIGR01022">
    <property type="entry name" value="rpmJ_bact"/>
    <property type="match status" value="1"/>
</dbReference>
<dbReference type="OrthoDB" id="9802520at2"/>
<dbReference type="Proteomes" id="UP000041394">
    <property type="component" value="Unassembled WGS sequence"/>
</dbReference>
<protein>
    <recommendedName>
        <fullName evidence="4">Large ribosomal subunit protein bL36</fullName>
    </recommendedName>
</protein>
<dbReference type="InterPro" id="IPR035977">
    <property type="entry name" value="Ribosomal_bL36_sp"/>
</dbReference>
<evidence type="ECO:0000256" key="4">
    <source>
        <dbReference type="HAMAP-Rule" id="MF_00251"/>
    </source>
</evidence>
<dbReference type="EMBL" id="CDMN01000002">
    <property type="protein sequence ID" value="CRF43515.1"/>
    <property type="molecule type" value="Genomic_DNA"/>
</dbReference>
<gene>
    <name evidence="4" type="primary">rpmJ</name>
    <name evidence="6" type="ORF">HAL011_12320</name>
    <name evidence="7" type="ORF">HAL013_14350</name>
    <name evidence="8" type="ORF">HAL09_00570</name>
</gene>
<dbReference type="SUPFAM" id="SSF57840">
    <property type="entry name" value="Ribosomal protein L36"/>
    <property type="match status" value="1"/>
</dbReference>
<dbReference type="GO" id="GO:0003735">
    <property type="term" value="F:structural constituent of ribosome"/>
    <property type="evidence" value="ECO:0007669"/>
    <property type="project" value="InterPro"/>
</dbReference>
<comment type="similarity">
    <text evidence="1 4 5">Belongs to the bacterial ribosomal protein bL36 family.</text>
</comment>
<dbReference type="PANTHER" id="PTHR42888:SF1">
    <property type="entry name" value="LARGE RIBOSOMAL SUBUNIT PROTEIN BL36C"/>
    <property type="match status" value="1"/>
</dbReference>
<evidence type="ECO:0000313" key="10">
    <source>
        <dbReference type="Proteomes" id="UP000041394"/>
    </source>
</evidence>
<evidence type="ECO:0000256" key="3">
    <source>
        <dbReference type="ARBA" id="ARBA00023274"/>
    </source>
</evidence>
<dbReference type="STRING" id="1578720.HAL011_12320"/>
<dbReference type="Pfam" id="PF00444">
    <property type="entry name" value="Ribosomal_L36"/>
    <property type="match status" value="1"/>
</dbReference>
<dbReference type="PANTHER" id="PTHR42888">
    <property type="entry name" value="50S RIBOSOMAL PROTEIN L36, CHLOROPLASTIC"/>
    <property type="match status" value="1"/>
</dbReference>
<dbReference type="EMBL" id="CDMH01000058">
    <property type="protein sequence ID" value="CRF43210.1"/>
    <property type="molecule type" value="Genomic_DNA"/>
</dbReference>
<reference evidence="9" key="2">
    <citation type="submission" date="2014-12" db="EMBL/GenBank/DDBJ databases">
        <authorList>
            <person name="Smet A."/>
        </authorList>
    </citation>
    <scope>NUCLEOTIDE SEQUENCE [LARGE SCALE GENOMIC DNA]</scope>
</reference>
<dbReference type="Proteomes" id="UP000038622">
    <property type="component" value="Unassembled WGS sequence"/>
</dbReference>
<evidence type="ECO:0000256" key="2">
    <source>
        <dbReference type="ARBA" id="ARBA00022980"/>
    </source>
</evidence>